<dbReference type="Gene3D" id="1.10.287.1490">
    <property type="match status" value="1"/>
</dbReference>
<dbReference type="Proteomes" id="UP000257039">
    <property type="component" value="Unassembled WGS sequence"/>
</dbReference>
<proteinExistence type="predicted"/>
<keyword evidence="2" id="KW-1133">Transmembrane helix</keyword>
<keyword evidence="2" id="KW-0812">Transmembrane</keyword>
<evidence type="ECO:0000256" key="2">
    <source>
        <dbReference type="SAM" id="Phobius"/>
    </source>
</evidence>
<feature type="transmembrane region" description="Helical" evidence="2">
    <location>
        <begin position="33"/>
        <end position="53"/>
    </location>
</feature>
<feature type="coiled-coil region" evidence="1">
    <location>
        <begin position="155"/>
        <end position="279"/>
    </location>
</feature>
<protein>
    <submittedName>
        <fullName evidence="3">Uncharacterized protein</fullName>
    </submittedName>
</protein>
<comment type="caution">
    <text evidence="3">The sequence shown here is derived from an EMBL/GenBank/DDBJ whole genome shotgun (WGS) entry which is preliminary data.</text>
</comment>
<gene>
    <name evidence="3" type="ORF">B9G39_18900</name>
</gene>
<organism evidence="3 4">
    <name type="scientific">Zooshikella ganghwensis</name>
    <dbReference type="NCBI Taxonomy" id="202772"/>
    <lineage>
        <taxon>Bacteria</taxon>
        <taxon>Pseudomonadati</taxon>
        <taxon>Pseudomonadota</taxon>
        <taxon>Gammaproteobacteria</taxon>
        <taxon>Oceanospirillales</taxon>
        <taxon>Zooshikellaceae</taxon>
        <taxon>Zooshikella</taxon>
    </lineage>
</organism>
<reference evidence="3 4" key="1">
    <citation type="submission" date="2017-04" db="EMBL/GenBank/DDBJ databases">
        <title>Draft genome sequence of Zooshikella ganghwensis VG4 isolated from Red Sea sediments.</title>
        <authorList>
            <person name="Rehman Z."/>
            <person name="Alam I."/>
            <person name="Kamau A."/>
            <person name="Bajic V."/>
            <person name="Leiknes T."/>
        </authorList>
    </citation>
    <scope>NUCLEOTIDE SEQUENCE [LARGE SCALE GENOMIC DNA]</scope>
    <source>
        <strain evidence="3 4">VG4</strain>
    </source>
</reference>
<dbReference type="EMBL" id="NDXW01000001">
    <property type="protein sequence ID" value="RDH45351.1"/>
    <property type="molecule type" value="Genomic_DNA"/>
</dbReference>
<evidence type="ECO:0000313" key="3">
    <source>
        <dbReference type="EMBL" id="RDH45351.1"/>
    </source>
</evidence>
<keyword evidence="1" id="KW-0175">Coiled coil</keyword>
<sequence>MAIARDDIADRAIHRRSPGKVNQPEVRTRTNPFWILLLLLLVVAVTGGGVFGYQQLTALQAELNTTKQAYDKAIQQLQDVTGKVSATDASLTESGSKIQQAIDKIQIDLKLAHSEIRKLWDLSNKRNRAAITKVTKQLAQQEKLLAELQPVSSQLKQTNQSLQVLEKRYKQVSSDTQQAKKSVKQVQALQQALAKLEKQLQSLSSQVSVASTEQLATQAALQEQLAQLDKQVSGKQLQSDVVAKLKSVDESIRSIDAFRRQVNSQLLALKNEVRQLRNR</sequence>
<accession>A0A4V1INY5</accession>
<keyword evidence="4" id="KW-1185">Reference proteome</keyword>
<name>A0A4V1INY5_9GAMM</name>
<dbReference type="AlphaFoldDB" id="A0A4V1INY5"/>
<evidence type="ECO:0000313" key="4">
    <source>
        <dbReference type="Proteomes" id="UP000257039"/>
    </source>
</evidence>
<keyword evidence="2" id="KW-0472">Membrane</keyword>
<evidence type="ECO:0000256" key="1">
    <source>
        <dbReference type="SAM" id="Coils"/>
    </source>
</evidence>